<evidence type="ECO:0000313" key="1">
    <source>
        <dbReference type="EMBL" id="KAI9915985.1"/>
    </source>
</evidence>
<proteinExistence type="predicted"/>
<gene>
    <name evidence="1" type="ORF">PsorP6_008408</name>
</gene>
<evidence type="ECO:0000313" key="2">
    <source>
        <dbReference type="Proteomes" id="UP001163321"/>
    </source>
</evidence>
<dbReference type="Proteomes" id="UP001163321">
    <property type="component" value="Chromosome 3"/>
</dbReference>
<reference evidence="1 2" key="1">
    <citation type="journal article" date="2022" name="bioRxiv">
        <title>The genome of the oomycete Peronosclerospora sorghi, a cosmopolitan pathogen of maize and sorghum, is inflated with dispersed pseudogenes.</title>
        <authorList>
            <person name="Fletcher K."/>
            <person name="Martin F."/>
            <person name="Isakeit T."/>
            <person name="Cavanaugh K."/>
            <person name="Magill C."/>
            <person name="Michelmore R."/>
        </authorList>
    </citation>
    <scope>NUCLEOTIDE SEQUENCE [LARGE SCALE GENOMIC DNA]</scope>
    <source>
        <strain evidence="1">P6</strain>
    </source>
</reference>
<protein>
    <submittedName>
        <fullName evidence="1">Uncharacterized protein</fullName>
    </submittedName>
</protein>
<comment type="caution">
    <text evidence="1">The sequence shown here is derived from an EMBL/GenBank/DDBJ whole genome shotgun (WGS) entry which is preliminary data.</text>
</comment>
<dbReference type="EMBL" id="CM047582">
    <property type="protein sequence ID" value="KAI9915985.1"/>
    <property type="molecule type" value="Genomic_DNA"/>
</dbReference>
<organism evidence="1 2">
    <name type="scientific">Peronosclerospora sorghi</name>
    <dbReference type="NCBI Taxonomy" id="230839"/>
    <lineage>
        <taxon>Eukaryota</taxon>
        <taxon>Sar</taxon>
        <taxon>Stramenopiles</taxon>
        <taxon>Oomycota</taxon>
        <taxon>Peronosporomycetes</taxon>
        <taxon>Peronosporales</taxon>
        <taxon>Peronosporaceae</taxon>
        <taxon>Peronosclerospora</taxon>
    </lineage>
</organism>
<name>A0ACC0WAW6_9STRA</name>
<sequence length="179" mass="20260">MQAHERDRMQEMASREAETMGTHSSEKSLEDMKARDWRIFRRASATPLRKWDEAFDLLPAVSKAIHEMGFERPSPIQMQSIPIGLQKRDIIVNAETGSEKNRGVYDPDHCRYLLAANLDGRAVTEALHVTLKLQKDGKERVPSARGARGHGLCLGHSVVLYGKSLRARSLVWQGRRRCA</sequence>
<accession>A0ACC0WAW6</accession>
<keyword evidence="2" id="KW-1185">Reference proteome</keyword>